<sequence>RGFVLTRDASLRVCSYCAAPRSPERIVYQEEVGDTFLVRFGLPDAEGTVHALAWVDAPWRLLGATALLLHPTLPYVVARYRRKGVDERILTSRSSLARLAAWLPGAEIEVLEEGPGARWAGRPYDYPLRSEFPMGADLVAPAGTIQTVPDVGDSGTGIVPLVPGHGGTDAQIAERLGISGWPLVTARGQLATTLMHKYAGLDLATASEFVLRDLGDGGAMFARLRVRRGVPHCAICGTALVWAPGRAWCLEPTRLPPEWAAAYRRLLPTNRPSPSSRSPPGRSPSRRSTPPGPGVVTLLESPRLRAVG</sequence>
<keyword evidence="5 7" id="KW-0030">Aminoacyl-tRNA synthetase</keyword>
<dbReference type="GO" id="GO:0004822">
    <property type="term" value="F:isoleucine-tRNA ligase activity"/>
    <property type="evidence" value="ECO:0007669"/>
    <property type="project" value="InterPro"/>
</dbReference>
<dbReference type="Gene3D" id="3.90.740.10">
    <property type="entry name" value="Valyl/Leucyl/Isoleucyl-tRNA synthetase, editing domain"/>
    <property type="match status" value="1"/>
</dbReference>
<dbReference type="EMBL" id="AUZY01006125">
    <property type="protein sequence ID" value="EQD55312.1"/>
    <property type="molecule type" value="Genomic_DNA"/>
</dbReference>
<comment type="caution">
    <text evidence="7">The sequence shown here is derived from an EMBL/GenBank/DDBJ whole genome shotgun (WGS) entry which is preliminary data.</text>
</comment>
<evidence type="ECO:0000313" key="7">
    <source>
        <dbReference type="EMBL" id="EQD55312.1"/>
    </source>
</evidence>
<keyword evidence="1" id="KW-0436">Ligase</keyword>
<feature type="non-terminal residue" evidence="7">
    <location>
        <position position="308"/>
    </location>
</feature>
<feature type="non-terminal residue" evidence="7">
    <location>
        <position position="1"/>
    </location>
</feature>
<dbReference type="SUPFAM" id="SSF50677">
    <property type="entry name" value="ValRS/IleRS/LeuRS editing domain"/>
    <property type="match status" value="1"/>
</dbReference>
<feature type="compositionally biased region" description="Low complexity" evidence="6">
    <location>
        <begin position="267"/>
        <end position="280"/>
    </location>
</feature>
<evidence type="ECO:0000256" key="2">
    <source>
        <dbReference type="ARBA" id="ARBA00022741"/>
    </source>
</evidence>
<dbReference type="GO" id="GO:0006428">
    <property type="term" value="P:isoleucyl-tRNA aminoacylation"/>
    <property type="evidence" value="ECO:0007669"/>
    <property type="project" value="TreeGrafter"/>
</dbReference>
<evidence type="ECO:0000256" key="1">
    <source>
        <dbReference type="ARBA" id="ARBA00022598"/>
    </source>
</evidence>
<evidence type="ECO:0000256" key="4">
    <source>
        <dbReference type="ARBA" id="ARBA00022917"/>
    </source>
</evidence>
<evidence type="ECO:0000256" key="6">
    <source>
        <dbReference type="SAM" id="MobiDB-lite"/>
    </source>
</evidence>
<dbReference type="GO" id="GO:0005524">
    <property type="term" value="F:ATP binding"/>
    <property type="evidence" value="ECO:0007669"/>
    <property type="project" value="UniProtKB-KW"/>
</dbReference>
<dbReference type="AlphaFoldDB" id="T1ADW0"/>
<dbReference type="PANTHER" id="PTHR42780">
    <property type="entry name" value="SOLEUCYL-TRNA SYNTHETASE"/>
    <property type="match status" value="1"/>
</dbReference>
<keyword evidence="3" id="KW-0067">ATP-binding</keyword>
<reference evidence="7" key="2">
    <citation type="journal article" date="2014" name="ISME J.">
        <title>Microbial stratification in low pH oxic and suboxic macroscopic growths along an acid mine drainage.</title>
        <authorList>
            <person name="Mendez-Garcia C."/>
            <person name="Mesa V."/>
            <person name="Sprenger R.R."/>
            <person name="Richter M."/>
            <person name="Diez M.S."/>
            <person name="Solano J."/>
            <person name="Bargiela R."/>
            <person name="Golyshina O.V."/>
            <person name="Manteca A."/>
            <person name="Ramos J.L."/>
            <person name="Gallego J.R."/>
            <person name="Llorente I."/>
            <person name="Martins Dos Santos V.A."/>
            <person name="Jensen O.N."/>
            <person name="Pelaez A.I."/>
            <person name="Sanchez J."/>
            <person name="Ferrer M."/>
        </authorList>
    </citation>
    <scope>NUCLEOTIDE SEQUENCE</scope>
</reference>
<organism evidence="7">
    <name type="scientific">mine drainage metagenome</name>
    <dbReference type="NCBI Taxonomy" id="410659"/>
    <lineage>
        <taxon>unclassified sequences</taxon>
        <taxon>metagenomes</taxon>
        <taxon>ecological metagenomes</taxon>
    </lineage>
</organism>
<gene>
    <name evidence="7" type="ORF">B1B_09289</name>
</gene>
<dbReference type="InterPro" id="IPR023586">
    <property type="entry name" value="Ile-tRNA-ligase_type2"/>
</dbReference>
<keyword evidence="2" id="KW-0547">Nucleotide-binding</keyword>
<feature type="region of interest" description="Disordered" evidence="6">
    <location>
        <begin position="267"/>
        <end position="308"/>
    </location>
</feature>
<dbReference type="InterPro" id="IPR009008">
    <property type="entry name" value="Val/Leu/Ile-tRNA-synth_edit"/>
</dbReference>
<dbReference type="GO" id="GO:0002161">
    <property type="term" value="F:aminoacyl-tRNA deacylase activity"/>
    <property type="evidence" value="ECO:0007669"/>
    <property type="project" value="InterPro"/>
</dbReference>
<proteinExistence type="predicted"/>
<evidence type="ECO:0000256" key="5">
    <source>
        <dbReference type="ARBA" id="ARBA00023146"/>
    </source>
</evidence>
<name>T1ADW0_9ZZZZ</name>
<evidence type="ECO:0000256" key="3">
    <source>
        <dbReference type="ARBA" id="ARBA00022840"/>
    </source>
</evidence>
<protein>
    <submittedName>
        <fullName evidence="7">Isoleucyl-tRNA synthetase</fullName>
    </submittedName>
</protein>
<reference evidence="7" key="1">
    <citation type="submission" date="2013-08" db="EMBL/GenBank/DDBJ databases">
        <authorList>
            <person name="Mendez C."/>
            <person name="Richter M."/>
            <person name="Ferrer M."/>
            <person name="Sanchez J."/>
        </authorList>
    </citation>
    <scope>NUCLEOTIDE SEQUENCE</scope>
</reference>
<keyword evidence="4" id="KW-0648">Protein biosynthesis</keyword>
<dbReference type="PANTHER" id="PTHR42780:SF1">
    <property type="entry name" value="ISOLEUCINE--TRNA LIGASE, CYTOPLASMIC"/>
    <property type="match status" value="1"/>
</dbReference>
<accession>T1ADW0</accession>